<dbReference type="Gene3D" id="3.40.1440.10">
    <property type="entry name" value="GIY-YIG endonuclease"/>
    <property type="match status" value="1"/>
</dbReference>
<dbReference type="InterPro" id="IPR000305">
    <property type="entry name" value="GIY-YIG_endonuc"/>
</dbReference>
<dbReference type="OrthoDB" id="9797095at2"/>
<dbReference type="HOGENOM" id="CLU_135650_0_1_6"/>
<dbReference type="InterPro" id="IPR035901">
    <property type="entry name" value="GIY-YIG_endonuc_sf"/>
</dbReference>
<name>R4YSJ1_OLEAN</name>
<dbReference type="SUPFAM" id="SSF82771">
    <property type="entry name" value="GIY-YIG endonuclease"/>
    <property type="match status" value="1"/>
</dbReference>
<evidence type="ECO:0000313" key="3">
    <source>
        <dbReference type="EMBL" id="CCK75094.1"/>
    </source>
</evidence>
<feature type="domain" description="GIY-YIG" evidence="2">
    <location>
        <begin position="16"/>
        <end position="93"/>
    </location>
</feature>
<dbReference type="InterPro" id="IPR050190">
    <property type="entry name" value="UPF0213_domain"/>
</dbReference>
<evidence type="ECO:0000259" key="2">
    <source>
        <dbReference type="PROSITE" id="PS50164"/>
    </source>
</evidence>
<evidence type="ECO:0000313" key="4">
    <source>
        <dbReference type="Proteomes" id="UP000032749"/>
    </source>
</evidence>
<reference evidence="3 4" key="1">
    <citation type="journal article" date="2013" name="Nat. Commun.">
        <title>Genome sequence and functional genomic analysis of the oil-degrading bacterium Oleispira antarctica.</title>
        <authorList>
            <person name="Kube M."/>
            <person name="Chernikova T.N."/>
            <person name="Al-Ramahi Y."/>
            <person name="Beloqui A."/>
            <person name="Lopez-Cortez N."/>
            <person name="Guazzaroni M.E."/>
            <person name="Heipieper H.J."/>
            <person name="Klages S."/>
            <person name="Kotsyurbenko O.R."/>
            <person name="Langer I."/>
            <person name="Nechitaylo T.Y."/>
            <person name="Lunsdorf H."/>
            <person name="Fernandez M."/>
            <person name="Juarez S."/>
            <person name="Ciordia S."/>
            <person name="Singer A."/>
            <person name="Kagan O."/>
            <person name="Egorova O."/>
            <person name="Petit P.A."/>
            <person name="Stogios P."/>
            <person name="Kim Y."/>
            <person name="Tchigvintsev A."/>
            <person name="Flick R."/>
            <person name="Denaro R."/>
            <person name="Genovese M."/>
            <person name="Albar J.P."/>
            <person name="Reva O.N."/>
            <person name="Martinez-Gomariz M."/>
            <person name="Tran H."/>
            <person name="Ferrer M."/>
            <person name="Savchenko A."/>
            <person name="Yakunin A.F."/>
            <person name="Yakimov M.M."/>
            <person name="Golyshina O.V."/>
            <person name="Reinhardt R."/>
            <person name="Golyshin P.N."/>
        </authorList>
    </citation>
    <scope>NUCLEOTIDE SEQUENCE [LARGE SCALE GENOMIC DNA]</scope>
</reference>
<proteinExistence type="inferred from homology"/>
<dbReference type="KEGG" id="oai:OLEAN_C09180"/>
<evidence type="ECO:0000256" key="1">
    <source>
        <dbReference type="ARBA" id="ARBA00007435"/>
    </source>
</evidence>
<dbReference type="STRING" id="698738.OLEAN_C09180"/>
<dbReference type="Proteomes" id="UP000032749">
    <property type="component" value="Chromosome"/>
</dbReference>
<dbReference type="PANTHER" id="PTHR34477:SF1">
    <property type="entry name" value="UPF0213 PROTEIN YHBQ"/>
    <property type="match status" value="1"/>
</dbReference>
<organism evidence="3 4">
    <name type="scientific">Oleispira antarctica RB-8</name>
    <dbReference type="NCBI Taxonomy" id="698738"/>
    <lineage>
        <taxon>Bacteria</taxon>
        <taxon>Pseudomonadati</taxon>
        <taxon>Pseudomonadota</taxon>
        <taxon>Gammaproteobacteria</taxon>
        <taxon>Oceanospirillales</taxon>
        <taxon>Oceanospirillaceae</taxon>
        <taxon>Oleispira</taxon>
    </lineage>
</organism>
<sequence>MLNTSAIGASISSHSKPWFIYLVRNNRNALYTGITTDVERRFSEHQSGGPKAAKALKGKGPLILEFSYPVADRSIASQLEYRIKKLSKTKKEQLINGPELLLEWGLLIL</sequence>
<dbReference type="SMART" id="SM00465">
    <property type="entry name" value="GIYc"/>
    <property type="match status" value="1"/>
</dbReference>
<dbReference type="PROSITE" id="PS50164">
    <property type="entry name" value="GIY_YIG"/>
    <property type="match status" value="1"/>
</dbReference>
<accession>R4YSJ1</accession>
<dbReference type="AlphaFoldDB" id="R4YSJ1"/>
<dbReference type="CDD" id="cd10456">
    <property type="entry name" value="GIY-YIG_UPF0213"/>
    <property type="match status" value="1"/>
</dbReference>
<comment type="similarity">
    <text evidence="1">Belongs to the UPF0213 family.</text>
</comment>
<dbReference type="EMBL" id="FO203512">
    <property type="protein sequence ID" value="CCK75094.1"/>
    <property type="molecule type" value="Genomic_DNA"/>
</dbReference>
<dbReference type="PANTHER" id="PTHR34477">
    <property type="entry name" value="UPF0213 PROTEIN YHBQ"/>
    <property type="match status" value="1"/>
</dbReference>
<dbReference type="PATRIC" id="fig|698738.3.peg.958"/>
<protein>
    <submittedName>
        <fullName evidence="3">Excinuclease ABC, C subunit domain protein</fullName>
    </submittedName>
</protein>
<keyword evidence="4" id="KW-1185">Reference proteome</keyword>
<dbReference type="Pfam" id="PF01541">
    <property type="entry name" value="GIY-YIG"/>
    <property type="match status" value="1"/>
</dbReference>
<gene>
    <name evidence="3" type="ORF">OLEAN_C09180</name>
</gene>